<comment type="caution">
    <text evidence="1">The sequence shown here is derived from an EMBL/GenBank/DDBJ whole genome shotgun (WGS) entry which is preliminary data.</text>
</comment>
<dbReference type="AlphaFoldDB" id="A0A9Q1J953"/>
<accession>A0A9Q1J953</accession>
<organism evidence="1 2">
    <name type="scientific">Synaphobranchus kaupii</name>
    <name type="common">Kaup's arrowtooth eel</name>
    <dbReference type="NCBI Taxonomy" id="118154"/>
    <lineage>
        <taxon>Eukaryota</taxon>
        <taxon>Metazoa</taxon>
        <taxon>Chordata</taxon>
        <taxon>Craniata</taxon>
        <taxon>Vertebrata</taxon>
        <taxon>Euteleostomi</taxon>
        <taxon>Actinopterygii</taxon>
        <taxon>Neopterygii</taxon>
        <taxon>Teleostei</taxon>
        <taxon>Anguilliformes</taxon>
        <taxon>Synaphobranchidae</taxon>
        <taxon>Synaphobranchus</taxon>
    </lineage>
</organism>
<dbReference type="PANTHER" id="PTHR46881">
    <property type="entry name" value="PALMDELPHIN"/>
    <property type="match status" value="1"/>
</dbReference>
<keyword evidence="2" id="KW-1185">Reference proteome</keyword>
<dbReference type="PANTHER" id="PTHR46881:SF1">
    <property type="entry name" value="PALMDELPHIN"/>
    <property type="match status" value="1"/>
</dbReference>
<name>A0A9Q1J953_SYNKA</name>
<proteinExistence type="predicted"/>
<reference evidence="1" key="1">
    <citation type="journal article" date="2023" name="Science">
        <title>Genome structures resolve the early diversification of teleost fishes.</title>
        <authorList>
            <person name="Parey E."/>
            <person name="Louis A."/>
            <person name="Montfort J."/>
            <person name="Bouchez O."/>
            <person name="Roques C."/>
            <person name="Iampietro C."/>
            <person name="Lluch J."/>
            <person name="Castinel A."/>
            <person name="Donnadieu C."/>
            <person name="Desvignes T."/>
            <person name="Floi Bucao C."/>
            <person name="Jouanno E."/>
            <person name="Wen M."/>
            <person name="Mejri S."/>
            <person name="Dirks R."/>
            <person name="Jansen H."/>
            <person name="Henkel C."/>
            <person name="Chen W.J."/>
            <person name="Zahm M."/>
            <person name="Cabau C."/>
            <person name="Klopp C."/>
            <person name="Thompson A.W."/>
            <person name="Robinson-Rechavi M."/>
            <person name="Braasch I."/>
            <person name="Lecointre G."/>
            <person name="Bobe J."/>
            <person name="Postlethwait J.H."/>
            <person name="Berthelot C."/>
            <person name="Roest Crollius H."/>
            <person name="Guiguen Y."/>
        </authorList>
    </citation>
    <scope>NUCLEOTIDE SEQUENCE</scope>
    <source>
        <strain evidence="1">WJC10195</strain>
    </source>
</reference>
<dbReference type="EMBL" id="JAINUF010000002">
    <property type="protein sequence ID" value="KAJ8376109.1"/>
    <property type="molecule type" value="Genomic_DNA"/>
</dbReference>
<evidence type="ECO:0000313" key="1">
    <source>
        <dbReference type="EMBL" id="KAJ8376109.1"/>
    </source>
</evidence>
<evidence type="ECO:0000313" key="2">
    <source>
        <dbReference type="Proteomes" id="UP001152622"/>
    </source>
</evidence>
<dbReference type="GO" id="GO:0005737">
    <property type="term" value="C:cytoplasm"/>
    <property type="evidence" value="ECO:0007669"/>
    <property type="project" value="TreeGrafter"/>
</dbReference>
<dbReference type="OrthoDB" id="9934905at2759"/>
<sequence length="105" mass="11869">MTGKQTTAQMYGLAKDATHPHSRLTMEEADLLKERFQAITDKRKIQEDIAKKRRDIEEEKLKLQYLKACRTSTGAHSVGCRVISRGPPFTDVLPLIPEHLPVVGQ</sequence>
<dbReference type="Proteomes" id="UP001152622">
    <property type="component" value="Chromosome 2"/>
</dbReference>
<protein>
    <submittedName>
        <fullName evidence="1">Uncharacterized protein</fullName>
    </submittedName>
</protein>
<gene>
    <name evidence="1" type="ORF">SKAU_G00066890</name>
</gene>